<dbReference type="GO" id="GO:0046872">
    <property type="term" value="F:metal ion binding"/>
    <property type="evidence" value="ECO:0007669"/>
    <property type="project" value="UniProtKB-KW"/>
</dbReference>
<evidence type="ECO:0000256" key="5">
    <source>
        <dbReference type="ARBA" id="ARBA00023002"/>
    </source>
</evidence>
<dbReference type="GO" id="GO:0004503">
    <property type="term" value="F:tyrosinase activity"/>
    <property type="evidence" value="ECO:0007669"/>
    <property type="project" value="UniProtKB-EC"/>
</dbReference>
<keyword evidence="6" id="KW-0186">Copper</keyword>
<dbReference type="Proteomes" id="UP001375240">
    <property type="component" value="Unassembled WGS sequence"/>
</dbReference>
<dbReference type="Pfam" id="PF18132">
    <property type="entry name" value="Tyrosinase_C"/>
    <property type="match status" value="1"/>
</dbReference>
<dbReference type="InterPro" id="IPR050316">
    <property type="entry name" value="Tyrosinase/Hemocyanin"/>
</dbReference>
<dbReference type="InterPro" id="IPR008922">
    <property type="entry name" value="Di-copper_centre_dom_sf"/>
</dbReference>
<keyword evidence="15" id="KW-1185">Reference proteome</keyword>
<dbReference type="AlphaFoldDB" id="A0AAV9UT42"/>
<gene>
    <name evidence="14" type="ORF">TWF696_008042</name>
</gene>
<comment type="caution">
    <text evidence="14">The sequence shown here is derived from an EMBL/GenBank/DDBJ whole genome shotgun (WGS) entry which is preliminary data.</text>
</comment>
<evidence type="ECO:0000256" key="4">
    <source>
        <dbReference type="ARBA" id="ARBA00022723"/>
    </source>
</evidence>
<feature type="domain" description="Tyrosinase C-terminal" evidence="13">
    <location>
        <begin position="388"/>
        <end position="519"/>
    </location>
</feature>
<dbReference type="GO" id="GO:0042438">
    <property type="term" value="P:melanin biosynthetic process"/>
    <property type="evidence" value="ECO:0007669"/>
    <property type="project" value="UniProtKB-KW"/>
</dbReference>
<comment type="catalytic activity">
    <reaction evidence="10">
        <text>L-tyrosine + O2 = L-dopaquinone + H2O</text>
        <dbReference type="Rhea" id="RHEA:18117"/>
        <dbReference type="ChEBI" id="CHEBI:15377"/>
        <dbReference type="ChEBI" id="CHEBI:15379"/>
        <dbReference type="ChEBI" id="CHEBI:57924"/>
        <dbReference type="ChEBI" id="CHEBI:58315"/>
        <dbReference type="EC" id="1.14.18.1"/>
    </reaction>
</comment>
<organism evidence="14 15">
    <name type="scientific">Orbilia brochopaga</name>
    <dbReference type="NCBI Taxonomy" id="3140254"/>
    <lineage>
        <taxon>Eukaryota</taxon>
        <taxon>Fungi</taxon>
        <taxon>Dikarya</taxon>
        <taxon>Ascomycota</taxon>
        <taxon>Pezizomycotina</taxon>
        <taxon>Orbiliomycetes</taxon>
        <taxon>Orbiliales</taxon>
        <taxon>Orbiliaceae</taxon>
        <taxon>Orbilia</taxon>
    </lineage>
</organism>
<evidence type="ECO:0000259" key="13">
    <source>
        <dbReference type="Pfam" id="PF18132"/>
    </source>
</evidence>
<comment type="similarity">
    <text evidence="2">Belongs to the tyrosinase family.</text>
</comment>
<dbReference type="EMBL" id="JAVHNQ010000006">
    <property type="protein sequence ID" value="KAK6344406.1"/>
    <property type="molecule type" value="Genomic_DNA"/>
</dbReference>
<name>A0AAV9UT42_9PEZI</name>
<protein>
    <recommendedName>
        <fullName evidence="3">tyrosinase</fullName>
        <ecNumber evidence="3">1.14.18.1</ecNumber>
    </recommendedName>
</protein>
<dbReference type="PANTHER" id="PTHR11474:SF76">
    <property type="entry name" value="SHKT DOMAIN-CONTAINING PROTEIN"/>
    <property type="match status" value="1"/>
</dbReference>
<evidence type="ECO:0000256" key="10">
    <source>
        <dbReference type="ARBA" id="ARBA00048881"/>
    </source>
</evidence>
<evidence type="ECO:0000256" key="9">
    <source>
        <dbReference type="ARBA" id="ARBA00048233"/>
    </source>
</evidence>
<evidence type="ECO:0000256" key="7">
    <source>
        <dbReference type="ARBA" id="ARBA00023033"/>
    </source>
</evidence>
<dbReference type="EC" id="1.14.18.1" evidence="3"/>
<evidence type="ECO:0000256" key="11">
    <source>
        <dbReference type="SAM" id="MobiDB-lite"/>
    </source>
</evidence>
<dbReference type="InterPro" id="IPR041640">
    <property type="entry name" value="Tyrosinase_C"/>
</dbReference>
<comment type="cofactor">
    <cofactor evidence="1">
        <name>Cu(2+)</name>
        <dbReference type="ChEBI" id="CHEBI:29036"/>
    </cofactor>
</comment>
<reference evidence="14 15" key="1">
    <citation type="submission" date="2019-10" db="EMBL/GenBank/DDBJ databases">
        <authorList>
            <person name="Palmer J.M."/>
        </authorList>
    </citation>
    <scope>NUCLEOTIDE SEQUENCE [LARGE SCALE GENOMIC DNA]</scope>
    <source>
        <strain evidence="14 15">TWF696</strain>
    </source>
</reference>
<dbReference type="PANTHER" id="PTHR11474">
    <property type="entry name" value="TYROSINASE FAMILY MEMBER"/>
    <property type="match status" value="1"/>
</dbReference>
<keyword evidence="4" id="KW-0479">Metal-binding</keyword>
<evidence type="ECO:0000256" key="3">
    <source>
        <dbReference type="ARBA" id="ARBA00011906"/>
    </source>
</evidence>
<evidence type="ECO:0000259" key="12">
    <source>
        <dbReference type="Pfam" id="PF00264"/>
    </source>
</evidence>
<keyword evidence="8" id="KW-0470">Melanin biosynthesis</keyword>
<keyword evidence="5" id="KW-0560">Oxidoreductase</keyword>
<keyword evidence="7" id="KW-0503">Monooxygenase</keyword>
<sequence>MAATYPITGIQTGITPPSVPLRLEVDSWYPGTTEEHLLQNSLFLWALKLFQEREPDEKLSYFQISGIHGSPYEPWDEDTDAMTANEGYCTHDSLLFPCWHRPYIILFEQILHDIMVTEVLPMLPEDLPSPDQKQKWFDAANNFRLPYWDWAQKKPRRDGLIYDIPIIAMNPMIEVVNLSTGLRLEIENPMYKFRMPNNERMGCEGIGDVQDIAPFSKSRATSRWAPYEPESTHVTRAWEEGEVDNEKITEALNKHHCAVDRLFAIWQALNVKNSRNWFQHWDEQLKDDGTWSIPKDTIDTPATPLAPFHTDTIGTYHTSDGIKDWQKFGYSYPELQPWLPQYNSNGEFDVNLYIADIRNQLRALYQPSYLPTPRVSQGLKSPQLSAHDYIINVQYKRHVSRFALEGVPYTLYFFICPESDLERYKGPLHQHQNHVGFVYTFSSPIYKNRGAPGCHNCRRKAAEGTKSRAQLPITGALVAHIRRLSHEQQGSGHEQTPGLGLDFMSNYLENNLHWRVGTHGYSGALPPDGRPQPNGRAGNTPSYDDFIQVSVYHRNAWFDDNTNSEPYELLENVTRNKLGGFRHLPRI</sequence>
<feature type="domain" description="Tyrosinase copper-binding" evidence="12">
    <location>
        <begin position="59"/>
        <end position="205"/>
    </location>
</feature>
<comment type="catalytic activity">
    <reaction evidence="9">
        <text>2 L-dopa + O2 = 2 L-dopaquinone + 2 H2O</text>
        <dbReference type="Rhea" id="RHEA:34287"/>
        <dbReference type="ChEBI" id="CHEBI:15377"/>
        <dbReference type="ChEBI" id="CHEBI:15379"/>
        <dbReference type="ChEBI" id="CHEBI:57504"/>
        <dbReference type="ChEBI" id="CHEBI:57924"/>
        <dbReference type="EC" id="1.14.18.1"/>
    </reaction>
</comment>
<feature type="region of interest" description="Disordered" evidence="11">
    <location>
        <begin position="523"/>
        <end position="542"/>
    </location>
</feature>
<evidence type="ECO:0000256" key="1">
    <source>
        <dbReference type="ARBA" id="ARBA00001973"/>
    </source>
</evidence>
<evidence type="ECO:0000313" key="14">
    <source>
        <dbReference type="EMBL" id="KAK6344406.1"/>
    </source>
</evidence>
<dbReference type="Gene3D" id="1.10.1280.10">
    <property type="entry name" value="Di-copper center containing domain from catechol oxidase"/>
    <property type="match status" value="2"/>
</dbReference>
<evidence type="ECO:0000256" key="8">
    <source>
        <dbReference type="ARBA" id="ARBA00023101"/>
    </source>
</evidence>
<evidence type="ECO:0000256" key="2">
    <source>
        <dbReference type="ARBA" id="ARBA00009928"/>
    </source>
</evidence>
<dbReference type="InterPro" id="IPR002227">
    <property type="entry name" value="Tyrosinase_Cu-bd"/>
</dbReference>
<evidence type="ECO:0000256" key="6">
    <source>
        <dbReference type="ARBA" id="ARBA00023008"/>
    </source>
</evidence>
<proteinExistence type="inferred from homology"/>
<dbReference type="Gene3D" id="2.60.310.20">
    <property type="match status" value="1"/>
</dbReference>
<evidence type="ECO:0000313" key="15">
    <source>
        <dbReference type="Proteomes" id="UP001375240"/>
    </source>
</evidence>
<dbReference type="SUPFAM" id="SSF48056">
    <property type="entry name" value="Di-copper centre-containing domain"/>
    <property type="match status" value="1"/>
</dbReference>
<accession>A0AAV9UT42</accession>
<dbReference type="Pfam" id="PF00264">
    <property type="entry name" value="Tyrosinase"/>
    <property type="match status" value="1"/>
</dbReference>